<dbReference type="InterPro" id="IPR000014">
    <property type="entry name" value="PAS"/>
</dbReference>
<dbReference type="InterPro" id="IPR000700">
    <property type="entry name" value="PAS-assoc_C"/>
</dbReference>
<feature type="domain" description="Methyl-accepting transducer" evidence="5">
    <location>
        <begin position="303"/>
        <end position="532"/>
    </location>
</feature>
<feature type="domain" description="PAC" evidence="7">
    <location>
        <begin position="205"/>
        <end position="257"/>
    </location>
</feature>
<evidence type="ECO:0000259" key="5">
    <source>
        <dbReference type="PROSITE" id="PS50111"/>
    </source>
</evidence>
<evidence type="ECO:0000259" key="7">
    <source>
        <dbReference type="PROSITE" id="PS50113"/>
    </source>
</evidence>
<sequence>MSFFSTDKTVADLVLKAFSRSQAIIEFKPDGTILSANENFCRAVGYAASEIIGRHHAIFVSETERESAEYKAFWAKLAKGEFATGRYLRIAKSGAPIFIEASYNPILDRRGRVLKVVKIASDITETRIRSIEADAKLDAIGRAQAVIEFTVDGTILSANENFLKTLGYELSEIVGQHHRMFCEPDYVRSPSYADFWRRLGEGEFFSAEYKRVGKGGREVFVQASYNPIFDLEGKVSKIVKYATDVTPRVRAVAEIGDGLERLADGDLSLRLTRPFGSELDTLRDNFNRSLETLSAALGQVQEAASVIDGATAEIRVASDDLARRTEQQAAAVEQTAATTEELTRAVATTAERARDAGDVVDSAHRQAKDSEVVVRDAVSAMDAIAASSKEIGRIIDMIEEIAFQTNLLALNAGIEAARAGEAGRGFAVVAQEVRELAQRSSNAAKTIKDLIERSGNQVRNGVDLVGKAGNALGLIATGITSLQTNIQTIVEASQSQHMGLAEINVAIGAIDHGTQQNATMVEEASAACHNLVGQSNELSELLGRFRLVEAERRAPSRHWAETSLAA</sequence>
<dbReference type="InterPro" id="IPR051310">
    <property type="entry name" value="MCP_chemotaxis"/>
</dbReference>
<dbReference type="Pfam" id="PF08448">
    <property type="entry name" value="PAS_4"/>
    <property type="match status" value="1"/>
</dbReference>
<dbReference type="RefSeq" id="WP_084412047.1">
    <property type="nucleotide sequence ID" value="NZ_FWXR01000022.1"/>
</dbReference>
<evidence type="ECO:0000259" key="8">
    <source>
        <dbReference type="PROSITE" id="PS50885"/>
    </source>
</evidence>
<evidence type="ECO:0000313" key="9">
    <source>
        <dbReference type="EMBL" id="SMD05962.1"/>
    </source>
</evidence>
<comment type="similarity">
    <text evidence="3">Belongs to the methyl-accepting chemotaxis (MCP) protein family.</text>
</comment>
<dbReference type="GO" id="GO:0007165">
    <property type="term" value="P:signal transduction"/>
    <property type="evidence" value="ECO:0007669"/>
    <property type="project" value="UniProtKB-KW"/>
</dbReference>
<dbReference type="PROSITE" id="PS50113">
    <property type="entry name" value="PAC"/>
    <property type="match status" value="2"/>
</dbReference>
<keyword evidence="2" id="KW-0145">Chemotaxis</keyword>
<feature type="domain" description="HAMP" evidence="8">
    <location>
        <begin position="246"/>
        <end position="298"/>
    </location>
</feature>
<dbReference type="PROSITE" id="PS50112">
    <property type="entry name" value="PAS"/>
    <property type="match status" value="2"/>
</dbReference>
<accession>A0A1W2E962</accession>
<comment type="subcellular location">
    <subcellularLocation>
        <location evidence="1">Membrane</location>
    </subcellularLocation>
</comment>
<dbReference type="InterPro" id="IPR004090">
    <property type="entry name" value="Chemotax_Me-accpt_rcpt"/>
</dbReference>
<dbReference type="Pfam" id="PF08447">
    <property type="entry name" value="PAS_3"/>
    <property type="match status" value="1"/>
</dbReference>
<protein>
    <submittedName>
        <fullName evidence="9">Methyl-accepting chemotaxis sensory transducer with Pas/Pac sensor</fullName>
    </submittedName>
</protein>
<dbReference type="AlphaFoldDB" id="A0A1W2E962"/>
<dbReference type="InterPro" id="IPR013655">
    <property type="entry name" value="PAS_fold_3"/>
</dbReference>
<dbReference type="InterPro" id="IPR035965">
    <property type="entry name" value="PAS-like_dom_sf"/>
</dbReference>
<dbReference type="InterPro" id="IPR013656">
    <property type="entry name" value="PAS_4"/>
</dbReference>
<organism evidence="9 10">
    <name type="scientific">Fulvimarina manganoxydans</name>
    <dbReference type="NCBI Taxonomy" id="937218"/>
    <lineage>
        <taxon>Bacteria</taxon>
        <taxon>Pseudomonadati</taxon>
        <taxon>Pseudomonadota</taxon>
        <taxon>Alphaproteobacteria</taxon>
        <taxon>Hyphomicrobiales</taxon>
        <taxon>Aurantimonadaceae</taxon>
        <taxon>Fulvimarina</taxon>
    </lineage>
</organism>
<dbReference type="PANTHER" id="PTHR43531:SF11">
    <property type="entry name" value="METHYL-ACCEPTING CHEMOTAXIS PROTEIN 3"/>
    <property type="match status" value="1"/>
</dbReference>
<evidence type="ECO:0000313" key="10">
    <source>
        <dbReference type="Proteomes" id="UP000192656"/>
    </source>
</evidence>
<reference evidence="9 10" key="1">
    <citation type="submission" date="2017-04" db="EMBL/GenBank/DDBJ databases">
        <authorList>
            <person name="Afonso C.L."/>
            <person name="Miller P.J."/>
            <person name="Scott M.A."/>
            <person name="Spackman E."/>
            <person name="Goraichik I."/>
            <person name="Dimitrov K.M."/>
            <person name="Suarez D.L."/>
            <person name="Swayne D.E."/>
        </authorList>
    </citation>
    <scope>NUCLEOTIDE SEQUENCE [LARGE SCALE GENOMIC DNA]</scope>
    <source>
        <strain evidence="9 10">CGMCC 1.10972</strain>
    </source>
</reference>
<dbReference type="CDD" id="cd11386">
    <property type="entry name" value="MCP_signal"/>
    <property type="match status" value="1"/>
</dbReference>
<dbReference type="GO" id="GO:0016020">
    <property type="term" value="C:membrane"/>
    <property type="evidence" value="ECO:0007669"/>
    <property type="project" value="UniProtKB-SubCell"/>
</dbReference>
<name>A0A1W2E962_9HYPH</name>
<dbReference type="PANTHER" id="PTHR43531">
    <property type="entry name" value="PROTEIN ICFG"/>
    <property type="match status" value="1"/>
</dbReference>
<keyword evidence="10" id="KW-1185">Reference proteome</keyword>
<keyword evidence="4" id="KW-0807">Transducer</keyword>
<evidence type="ECO:0000256" key="3">
    <source>
        <dbReference type="ARBA" id="ARBA00029447"/>
    </source>
</evidence>
<dbReference type="PRINTS" id="PR00260">
    <property type="entry name" value="CHEMTRNSDUCR"/>
</dbReference>
<dbReference type="InterPro" id="IPR003660">
    <property type="entry name" value="HAMP_dom"/>
</dbReference>
<dbReference type="PROSITE" id="PS50885">
    <property type="entry name" value="HAMP"/>
    <property type="match status" value="1"/>
</dbReference>
<dbReference type="SMART" id="SM00091">
    <property type="entry name" value="PAS"/>
    <property type="match status" value="2"/>
</dbReference>
<dbReference type="CDD" id="cd00130">
    <property type="entry name" value="PAS"/>
    <property type="match status" value="2"/>
</dbReference>
<dbReference type="GO" id="GO:0006935">
    <property type="term" value="P:chemotaxis"/>
    <property type="evidence" value="ECO:0007669"/>
    <property type="project" value="UniProtKB-KW"/>
</dbReference>
<dbReference type="SMART" id="SM00086">
    <property type="entry name" value="PAC"/>
    <property type="match status" value="2"/>
</dbReference>
<proteinExistence type="inferred from homology"/>
<dbReference type="InterPro" id="IPR001610">
    <property type="entry name" value="PAC"/>
</dbReference>
<dbReference type="Gene3D" id="1.10.287.950">
    <property type="entry name" value="Methyl-accepting chemotaxis protein"/>
    <property type="match status" value="1"/>
</dbReference>
<evidence type="ECO:0000256" key="2">
    <source>
        <dbReference type="ARBA" id="ARBA00022500"/>
    </source>
</evidence>
<evidence type="ECO:0000256" key="4">
    <source>
        <dbReference type="PROSITE-ProRule" id="PRU00284"/>
    </source>
</evidence>
<dbReference type="EMBL" id="FWXR01000022">
    <property type="protein sequence ID" value="SMD05962.1"/>
    <property type="molecule type" value="Genomic_DNA"/>
</dbReference>
<dbReference type="InterPro" id="IPR004089">
    <property type="entry name" value="MCPsignal_dom"/>
</dbReference>
<dbReference type="NCBIfam" id="TIGR00229">
    <property type="entry name" value="sensory_box"/>
    <property type="match status" value="2"/>
</dbReference>
<evidence type="ECO:0000256" key="1">
    <source>
        <dbReference type="ARBA" id="ARBA00004370"/>
    </source>
</evidence>
<dbReference type="STRING" id="937218.SAMN06297251_12280"/>
<dbReference type="PROSITE" id="PS50111">
    <property type="entry name" value="CHEMOTAXIS_TRANSDUC_2"/>
    <property type="match status" value="1"/>
</dbReference>
<feature type="domain" description="PAC" evidence="7">
    <location>
        <begin position="81"/>
        <end position="135"/>
    </location>
</feature>
<dbReference type="Pfam" id="PF00015">
    <property type="entry name" value="MCPsignal"/>
    <property type="match status" value="1"/>
</dbReference>
<evidence type="ECO:0000259" key="6">
    <source>
        <dbReference type="PROSITE" id="PS50112"/>
    </source>
</evidence>
<dbReference type="GO" id="GO:0004888">
    <property type="term" value="F:transmembrane signaling receptor activity"/>
    <property type="evidence" value="ECO:0007669"/>
    <property type="project" value="InterPro"/>
</dbReference>
<dbReference type="FunFam" id="1.10.287.950:FF:000001">
    <property type="entry name" value="Methyl-accepting chemotaxis sensory transducer"/>
    <property type="match status" value="1"/>
</dbReference>
<feature type="domain" description="PAS" evidence="6">
    <location>
        <begin position="146"/>
        <end position="176"/>
    </location>
</feature>
<dbReference type="SUPFAM" id="SSF58104">
    <property type="entry name" value="Methyl-accepting chemotaxis protein (MCP) signaling domain"/>
    <property type="match status" value="1"/>
</dbReference>
<feature type="domain" description="PAS" evidence="6">
    <location>
        <begin position="24"/>
        <end position="54"/>
    </location>
</feature>
<gene>
    <name evidence="9" type="ORF">SAMN06297251_12280</name>
</gene>
<dbReference type="Gene3D" id="3.30.450.20">
    <property type="entry name" value="PAS domain"/>
    <property type="match status" value="2"/>
</dbReference>
<dbReference type="SMART" id="SM00283">
    <property type="entry name" value="MA"/>
    <property type="match status" value="1"/>
</dbReference>
<dbReference type="Proteomes" id="UP000192656">
    <property type="component" value="Unassembled WGS sequence"/>
</dbReference>
<dbReference type="SUPFAM" id="SSF55785">
    <property type="entry name" value="PYP-like sensor domain (PAS domain)"/>
    <property type="match status" value="2"/>
</dbReference>
<dbReference type="OrthoDB" id="9765776at2"/>